<dbReference type="InterPro" id="IPR001926">
    <property type="entry name" value="TrpB-like_PALP"/>
</dbReference>
<dbReference type="NCBIfam" id="NF004771">
    <property type="entry name" value="PRK06110.1"/>
    <property type="match status" value="1"/>
</dbReference>
<reference evidence="6" key="1">
    <citation type="submission" date="2016-10" db="EMBL/GenBank/DDBJ databases">
        <authorList>
            <person name="Varghese N."/>
            <person name="Submissions S."/>
        </authorList>
    </citation>
    <scope>NUCLEOTIDE SEQUENCE [LARGE SCALE GENOMIC DNA]</scope>
    <source>
        <strain evidence="6">DSM 26921</strain>
    </source>
</reference>
<gene>
    <name evidence="5" type="ORF">SAMN04488002_3440</name>
</gene>
<dbReference type="CDD" id="cd01562">
    <property type="entry name" value="Thr-dehyd"/>
    <property type="match status" value="1"/>
</dbReference>
<accession>A0A1I6HU80</accession>
<dbReference type="SUPFAM" id="SSF53686">
    <property type="entry name" value="Tryptophan synthase beta subunit-like PLP-dependent enzymes"/>
    <property type="match status" value="1"/>
</dbReference>
<comment type="cofactor">
    <cofactor evidence="1">
        <name>pyridoxal 5'-phosphate</name>
        <dbReference type="ChEBI" id="CHEBI:597326"/>
    </cofactor>
</comment>
<evidence type="ECO:0000256" key="3">
    <source>
        <dbReference type="ARBA" id="ARBA00023239"/>
    </source>
</evidence>
<organism evidence="5 6">
    <name type="scientific">Litoreibacter janthinus</name>
    <dbReference type="NCBI Taxonomy" id="670154"/>
    <lineage>
        <taxon>Bacteria</taxon>
        <taxon>Pseudomonadati</taxon>
        <taxon>Pseudomonadota</taxon>
        <taxon>Alphaproteobacteria</taxon>
        <taxon>Rhodobacterales</taxon>
        <taxon>Roseobacteraceae</taxon>
        <taxon>Litoreibacter</taxon>
    </lineage>
</organism>
<dbReference type="GO" id="GO:0006567">
    <property type="term" value="P:L-threonine catabolic process"/>
    <property type="evidence" value="ECO:0007669"/>
    <property type="project" value="TreeGrafter"/>
</dbReference>
<evidence type="ECO:0000259" key="4">
    <source>
        <dbReference type="Pfam" id="PF00291"/>
    </source>
</evidence>
<evidence type="ECO:0000256" key="1">
    <source>
        <dbReference type="ARBA" id="ARBA00001933"/>
    </source>
</evidence>
<protein>
    <submittedName>
        <fullName evidence="5">Threonine dehydratase</fullName>
    </submittedName>
</protein>
<feature type="domain" description="Tryptophan synthase beta chain-like PALP" evidence="4">
    <location>
        <begin position="40"/>
        <end position="327"/>
    </location>
</feature>
<dbReference type="InterPro" id="IPR050147">
    <property type="entry name" value="Ser/Thr_Dehydratase"/>
</dbReference>
<evidence type="ECO:0000313" key="6">
    <source>
        <dbReference type="Proteomes" id="UP000199658"/>
    </source>
</evidence>
<dbReference type="InterPro" id="IPR036052">
    <property type="entry name" value="TrpB-like_PALP_sf"/>
</dbReference>
<sequence length="346" mass="37453">MRRQVQGQMRVAALRASARLILMMTFTKSELEDACALVYRHMAPTPQYSWPMLNARTGTPTWVKHENHGPTGAFKMRGAITFMDWLTRTHPDTPGICTATKGNHGQGQARMATAAGLRALIYVPYGNSVEKNAAMRAFGAELVEHGQDFDEAKAEAFRVADEQGLFIVPPFHKELVRGVATYAFELLSAQPDLDTIYVPIGCGSGICGTILARDALGLKTKIVGVVSDRAQTAKLSVEAGRLIETESANTFADGMAVRLPVQEAYDIYSKGAERIIAVSDDEVADAIRAYYHCTHNLAEGAGAAPLAGLLQEKDRMKGKTCAVILCGGNIDTDWFLKVLAGHTPTP</sequence>
<dbReference type="GO" id="GO:0006565">
    <property type="term" value="P:L-serine catabolic process"/>
    <property type="evidence" value="ECO:0007669"/>
    <property type="project" value="TreeGrafter"/>
</dbReference>
<proteinExistence type="predicted"/>
<evidence type="ECO:0000256" key="2">
    <source>
        <dbReference type="ARBA" id="ARBA00022898"/>
    </source>
</evidence>
<dbReference type="Pfam" id="PF00291">
    <property type="entry name" value="PALP"/>
    <property type="match status" value="1"/>
</dbReference>
<keyword evidence="6" id="KW-1185">Reference proteome</keyword>
<dbReference type="STRING" id="670154.SAMN04488002_3440"/>
<dbReference type="EMBL" id="FOYO01000001">
    <property type="protein sequence ID" value="SFR57968.1"/>
    <property type="molecule type" value="Genomic_DNA"/>
</dbReference>
<keyword evidence="3" id="KW-0456">Lyase</keyword>
<keyword evidence="2" id="KW-0663">Pyridoxal phosphate</keyword>
<dbReference type="PANTHER" id="PTHR48078:SF7">
    <property type="entry name" value="BLL6502 PROTEIN"/>
    <property type="match status" value="1"/>
</dbReference>
<dbReference type="Gene3D" id="3.40.50.1100">
    <property type="match status" value="2"/>
</dbReference>
<dbReference type="PANTHER" id="PTHR48078">
    <property type="entry name" value="THREONINE DEHYDRATASE, MITOCHONDRIAL-RELATED"/>
    <property type="match status" value="1"/>
</dbReference>
<dbReference type="GO" id="GO:0004794">
    <property type="term" value="F:threonine deaminase activity"/>
    <property type="evidence" value="ECO:0007669"/>
    <property type="project" value="TreeGrafter"/>
</dbReference>
<dbReference type="Proteomes" id="UP000199658">
    <property type="component" value="Unassembled WGS sequence"/>
</dbReference>
<evidence type="ECO:0000313" key="5">
    <source>
        <dbReference type="EMBL" id="SFR57968.1"/>
    </source>
</evidence>
<dbReference type="AlphaFoldDB" id="A0A1I6HU80"/>
<dbReference type="GO" id="GO:0003941">
    <property type="term" value="F:L-serine ammonia-lyase activity"/>
    <property type="evidence" value="ECO:0007669"/>
    <property type="project" value="TreeGrafter"/>
</dbReference>
<dbReference type="GO" id="GO:0009097">
    <property type="term" value="P:isoleucine biosynthetic process"/>
    <property type="evidence" value="ECO:0007669"/>
    <property type="project" value="TreeGrafter"/>
</dbReference>
<name>A0A1I6HU80_9RHOB</name>